<dbReference type="InterPro" id="IPR039426">
    <property type="entry name" value="TonB-dep_rcpt-like"/>
</dbReference>
<comment type="subcellular location">
    <subcellularLocation>
        <location evidence="1 10">Cell outer membrane</location>
        <topology evidence="1 10">Multi-pass membrane protein</topology>
    </subcellularLocation>
</comment>
<evidence type="ECO:0000256" key="3">
    <source>
        <dbReference type="ARBA" id="ARBA00022448"/>
    </source>
</evidence>
<evidence type="ECO:0000256" key="7">
    <source>
        <dbReference type="ARBA" id="ARBA00023136"/>
    </source>
</evidence>
<comment type="similarity">
    <text evidence="2 10 11">Belongs to the TonB-dependent receptor family.</text>
</comment>
<dbReference type="EMBL" id="CABFLZ010000011">
    <property type="protein sequence ID" value="VTY04731.1"/>
    <property type="molecule type" value="Genomic_DNA"/>
</dbReference>
<dbReference type="Proteomes" id="UP000626795">
    <property type="component" value="Unassembled WGS sequence"/>
</dbReference>
<dbReference type="Gene3D" id="2.40.170.20">
    <property type="entry name" value="TonB-dependent receptor, beta-barrel domain"/>
    <property type="match status" value="2"/>
</dbReference>
<keyword evidence="8 15" id="KW-0675">Receptor</keyword>
<dbReference type="SUPFAM" id="SSF56935">
    <property type="entry name" value="Porins"/>
    <property type="match status" value="1"/>
</dbReference>
<evidence type="ECO:0000256" key="5">
    <source>
        <dbReference type="ARBA" id="ARBA00022692"/>
    </source>
</evidence>
<evidence type="ECO:0000256" key="1">
    <source>
        <dbReference type="ARBA" id="ARBA00004571"/>
    </source>
</evidence>
<dbReference type="SUPFAM" id="SSF55681">
    <property type="entry name" value="Class II aaRS and biotin synthetases"/>
    <property type="match status" value="1"/>
</dbReference>
<evidence type="ECO:0000259" key="13">
    <source>
        <dbReference type="Pfam" id="PF00593"/>
    </source>
</evidence>
<keyword evidence="16" id="KW-1185">Reference proteome</keyword>
<evidence type="ECO:0000256" key="10">
    <source>
        <dbReference type="PROSITE-ProRule" id="PRU01360"/>
    </source>
</evidence>
<protein>
    <submittedName>
        <fullName evidence="15">Ferripyoverdine receptor</fullName>
    </submittedName>
</protein>
<evidence type="ECO:0000256" key="4">
    <source>
        <dbReference type="ARBA" id="ARBA00022452"/>
    </source>
</evidence>
<keyword evidence="7 10" id="KW-0472">Membrane</keyword>
<dbReference type="InterPro" id="IPR045864">
    <property type="entry name" value="aa-tRNA-synth_II/BPL/LPL"/>
</dbReference>
<evidence type="ECO:0000256" key="9">
    <source>
        <dbReference type="ARBA" id="ARBA00023237"/>
    </source>
</evidence>
<evidence type="ECO:0000256" key="8">
    <source>
        <dbReference type="ARBA" id="ARBA00023170"/>
    </source>
</evidence>
<keyword evidence="3 10" id="KW-0813">Transport</keyword>
<dbReference type="AlphaFoldDB" id="A0A9X9SMP1"/>
<dbReference type="GO" id="GO:0015344">
    <property type="term" value="F:siderophore uptake transmembrane transporter activity"/>
    <property type="evidence" value="ECO:0007669"/>
    <property type="project" value="TreeGrafter"/>
</dbReference>
<dbReference type="Gene3D" id="2.170.130.10">
    <property type="entry name" value="TonB-dependent receptor, plug domain"/>
    <property type="match status" value="1"/>
</dbReference>
<evidence type="ECO:0000256" key="6">
    <source>
        <dbReference type="ARBA" id="ARBA00023077"/>
    </source>
</evidence>
<dbReference type="InterPro" id="IPR012910">
    <property type="entry name" value="Plug_dom"/>
</dbReference>
<comment type="caution">
    <text evidence="15">The sequence shown here is derived from an EMBL/GenBank/DDBJ whole genome shotgun (WGS) entry which is preliminary data.</text>
</comment>
<dbReference type="InterPro" id="IPR036942">
    <property type="entry name" value="Beta-barrel_TonB_sf"/>
</dbReference>
<feature type="chain" id="PRO_5040838444" evidence="12">
    <location>
        <begin position="24"/>
        <end position="1020"/>
    </location>
</feature>
<evidence type="ECO:0000313" key="16">
    <source>
        <dbReference type="Proteomes" id="UP000626795"/>
    </source>
</evidence>
<accession>A0A9X9SMP1</accession>
<reference evidence="15" key="1">
    <citation type="submission" date="2019-05" db="EMBL/GenBank/DDBJ databases">
        <authorList>
            <person name="Hibberd M."/>
        </authorList>
    </citation>
    <scope>NUCLEOTIDE SEQUENCE</scope>
    <source>
        <strain evidence="15">Neisseria_subflava_BgEED23</strain>
    </source>
</reference>
<dbReference type="PANTHER" id="PTHR32552">
    <property type="entry name" value="FERRICHROME IRON RECEPTOR-RELATED"/>
    <property type="match status" value="1"/>
</dbReference>
<feature type="domain" description="TonB-dependent receptor plug" evidence="14">
    <location>
        <begin position="72"/>
        <end position="178"/>
    </location>
</feature>
<dbReference type="Pfam" id="PF00593">
    <property type="entry name" value="TonB_dep_Rec_b-barrel"/>
    <property type="match status" value="1"/>
</dbReference>
<dbReference type="Pfam" id="PF07715">
    <property type="entry name" value="Plug"/>
    <property type="match status" value="1"/>
</dbReference>
<feature type="signal peptide" evidence="12">
    <location>
        <begin position="1"/>
        <end position="23"/>
    </location>
</feature>
<keyword evidence="6 11" id="KW-0798">TonB box</keyword>
<dbReference type="InterPro" id="IPR000531">
    <property type="entry name" value="Beta-barrel_TonB"/>
</dbReference>
<proteinExistence type="inferred from homology"/>
<dbReference type="PROSITE" id="PS52016">
    <property type="entry name" value="TONB_DEPENDENT_REC_3"/>
    <property type="match status" value="1"/>
</dbReference>
<keyword evidence="5 10" id="KW-0812">Transmembrane</keyword>
<evidence type="ECO:0000313" key="15">
    <source>
        <dbReference type="EMBL" id="VTY04731.1"/>
    </source>
</evidence>
<dbReference type="GO" id="GO:0009279">
    <property type="term" value="C:cell outer membrane"/>
    <property type="evidence" value="ECO:0007669"/>
    <property type="project" value="UniProtKB-SubCell"/>
</dbReference>
<dbReference type="InterPro" id="IPR037066">
    <property type="entry name" value="Plug_dom_sf"/>
</dbReference>
<gene>
    <name evidence="15" type="primary">fpvA</name>
    <name evidence="15" type="ORF">ONOEEDHL_00148</name>
</gene>
<name>A0A9X9SMP1_NEISU</name>
<evidence type="ECO:0000256" key="12">
    <source>
        <dbReference type="SAM" id="SignalP"/>
    </source>
</evidence>
<organism evidence="15 16">
    <name type="scientific">Neisseria subflava</name>
    <dbReference type="NCBI Taxonomy" id="28449"/>
    <lineage>
        <taxon>Bacteria</taxon>
        <taxon>Pseudomonadati</taxon>
        <taxon>Pseudomonadota</taxon>
        <taxon>Betaproteobacteria</taxon>
        <taxon>Neisseriales</taxon>
        <taxon>Neisseriaceae</taxon>
        <taxon>Neisseria</taxon>
    </lineage>
</organism>
<evidence type="ECO:0000259" key="14">
    <source>
        <dbReference type="Pfam" id="PF07715"/>
    </source>
</evidence>
<keyword evidence="12" id="KW-0732">Signal</keyword>
<evidence type="ECO:0000256" key="11">
    <source>
        <dbReference type="RuleBase" id="RU003357"/>
    </source>
</evidence>
<dbReference type="PANTHER" id="PTHR32552:SF74">
    <property type="entry name" value="HYDROXAMATE SIDEROPHORE RECEPTOR FHUE"/>
    <property type="match status" value="1"/>
</dbReference>
<feature type="domain" description="TonB-dependent receptor-like beta-barrel" evidence="13">
    <location>
        <begin position="680"/>
        <end position="986"/>
    </location>
</feature>
<keyword evidence="4 10" id="KW-1134">Transmembrane beta strand</keyword>
<evidence type="ECO:0000256" key="2">
    <source>
        <dbReference type="ARBA" id="ARBA00009810"/>
    </source>
</evidence>
<keyword evidence="9 10" id="KW-0998">Cell outer membrane</keyword>
<sequence>MKPDFQMKTICLLLVLPCQTVFADTGHQEVEHVDMDTVKVSGKRQAQRNTERSQSYTIGTMATATGLRISGKDTPQSVSVMTRRQLDDKAIYSLEDAMKNTTGINVVRDSGLQTRFLSRGFYVDQIGEDGITTNVSGRSGYTAKIDVSPSTDLAVYDHIEVVRGATGLTQSNSEPGGTINLIRKRPTALFKHTGEISTDHRGSKRLALDVSGSLNNEHTVRGRLVGVHEDHRSFKEGVWNKKDMVYGVIDADLSDNSMLTLGGTYQKNKDIPDFAGVILPCEDQKTAAFSSSPACNNPLKLPRNTYLGETSWSRLNADKYNIFSGFKHVFDNGWQLNAEISYTRNDSDAKVGQFFLKNEHAAGISASAATGFLTEKGEVIPFEPKDKALAKLKEYRDGVTKTYEEKKADYVAHRFDASAFEQYRSQRAAARRAGFDQCMQDIGLDFLCNDWQDPGVEVDKKEFVDKELAKQGIINNAEGLFPNRLYDSAYNLRHTYNRRYNFMPLHYTKHDVQWGFKLDLTGNYRLLGREHDFFVGYAYNNEKIRSAYTEIYQNRYFVRPQGYAGAGSCGIHPDGPERNPLEKGIVEPDWHIYNEKGNNKIYVPECSGAHVTKYTPRLDAEGKPVWTVNDNGERVMVQDPVYELDANGNKIQERDEEGNLKWANQYLKTPLWKTVQVADDHVPALYNYSKYLNTNKTHSLTFSTRFNATNRLHLLGGMHYTRYEITQAKEMPVRYGQPATAFQTESSNKIDKEHYTSKMQSHRFTPYAGITYDLTPQQSLYASYTKIFKQQDNVDVTSKSVLPPLIGTNYEIGWKGSFLQGRLNASLALFVLRQKNRTVVDFGFVPDTSSNGGSFQTIAKPVGKVKSSGAELELAGELSENWRIFVGYTYNKSKYKNAAEVNAERLEKNTTADPYNFSNFTPVHMFRLGTSYRLPQTKLTLGGGISAQSRTSSLYNIRQGGYGLIDGFVQYDFHKHGRISLIGTNLADRTYFENNYNRTRGQNNFYGEPRTVKLKLDWHF</sequence>